<reference evidence="2" key="1">
    <citation type="submission" date="2022-11" db="EMBL/GenBank/DDBJ databases">
        <title>Minimal conservation of predation-associated metabolite biosynthetic gene clusters underscores biosynthetic potential of Myxococcota including descriptions for ten novel species: Archangium lansinium sp. nov., Myxococcus landrumus sp. nov., Nannocystis bai.</title>
        <authorList>
            <person name="Ahearne A."/>
            <person name="Stevens C."/>
            <person name="Dowd S."/>
        </authorList>
    </citation>
    <scope>NUCLEOTIDE SEQUENCE</scope>
    <source>
        <strain evidence="2">Fl3</strain>
    </source>
</reference>
<dbReference type="InterPro" id="IPR005025">
    <property type="entry name" value="FMN_Rdtase-like_dom"/>
</dbReference>
<dbReference type="RefSeq" id="WP_269033845.1">
    <property type="nucleotide sequence ID" value="NZ_CP114040.1"/>
</dbReference>
<sequence length="200" mass="20888">MQIFALDGSLGGDDGNSAVLLDAAVEWLQAHATVARASLARAPGFAAHREALAGTDALVIATGTYWDSWSSLLQQFLEQATPSEGTPLWLGKPVAVLVTAHSVGGKGVLSRLQGVLATFGALIPPMGGLVLTHAGELARAHAGPDCEDMWCVEDVAVVCHNLLACARGQREFRAWSVDRGDPGKRWLRRGGALPGCGRAG</sequence>
<dbReference type="SUPFAM" id="SSF52218">
    <property type="entry name" value="Flavoproteins"/>
    <property type="match status" value="1"/>
</dbReference>
<accession>A0ABY7GWY8</accession>
<keyword evidence="3" id="KW-1185">Reference proteome</keyword>
<evidence type="ECO:0000313" key="2">
    <source>
        <dbReference type="EMBL" id="WAS91482.1"/>
    </source>
</evidence>
<organism evidence="2 3">
    <name type="scientific">Nannocystis punicea</name>
    <dbReference type="NCBI Taxonomy" id="2995304"/>
    <lineage>
        <taxon>Bacteria</taxon>
        <taxon>Pseudomonadati</taxon>
        <taxon>Myxococcota</taxon>
        <taxon>Polyangia</taxon>
        <taxon>Nannocystales</taxon>
        <taxon>Nannocystaceae</taxon>
        <taxon>Nannocystis</taxon>
    </lineage>
</organism>
<dbReference type="Pfam" id="PF03358">
    <property type="entry name" value="FMN_red"/>
    <property type="match status" value="1"/>
</dbReference>
<proteinExistence type="predicted"/>
<protein>
    <submittedName>
        <fullName evidence="2">NAD(P)H-dependent oxidoreductase</fullName>
    </submittedName>
</protein>
<gene>
    <name evidence="2" type="ORF">O0S08_35310</name>
</gene>
<name>A0ABY7GWY8_9BACT</name>
<feature type="domain" description="NADPH-dependent FMN reductase-like" evidence="1">
    <location>
        <begin position="1"/>
        <end position="133"/>
    </location>
</feature>
<dbReference type="Proteomes" id="UP001164459">
    <property type="component" value="Chromosome"/>
</dbReference>
<dbReference type="Gene3D" id="3.40.50.360">
    <property type="match status" value="1"/>
</dbReference>
<dbReference type="InterPro" id="IPR029039">
    <property type="entry name" value="Flavoprotein-like_sf"/>
</dbReference>
<dbReference type="EMBL" id="CP114040">
    <property type="protein sequence ID" value="WAS91482.1"/>
    <property type="molecule type" value="Genomic_DNA"/>
</dbReference>
<evidence type="ECO:0000313" key="3">
    <source>
        <dbReference type="Proteomes" id="UP001164459"/>
    </source>
</evidence>
<evidence type="ECO:0000259" key="1">
    <source>
        <dbReference type="Pfam" id="PF03358"/>
    </source>
</evidence>